<feature type="domain" description="Polysaccharide biosynthesis protein CapD-like" evidence="2">
    <location>
        <begin position="4"/>
        <end position="199"/>
    </location>
</feature>
<evidence type="ECO:0000259" key="2">
    <source>
        <dbReference type="Pfam" id="PF02719"/>
    </source>
</evidence>
<dbReference type="InterPro" id="IPR003869">
    <property type="entry name" value="Polysac_CapD-like"/>
</dbReference>
<comment type="similarity">
    <text evidence="1">Belongs to the polysaccharide synthase family.</text>
</comment>
<evidence type="ECO:0000313" key="3">
    <source>
        <dbReference type="EMBL" id="GAG09201.1"/>
    </source>
</evidence>
<gene>
    <name evidence="3" type="ORF">S01H1_46594</name>
</gene>
<name>X0W982_9ZZZZ</name>
<proteinExistence type="inferred from homology"/>
<dbReference type="Pfam" id="PF02719">
    <property type="entry name" value="Polysacc_synt_2"/>
    <property type="match status" value="1"/>
</dbReference>
<dbReference type="AlphaFoldDB" id="X0W982"/>
<dbReference type="SUPFAM" id="SSF51735">
    <property type="entry name" value="NAD(P)-binding Rossmann-fold domains"/>
    <property type="match status" value="1"/>
</dbReference>
<accession>X0W982</accession>
<dbReference type="PANTHER" id="PTHR43318">
    <property type="entry name" value="UDP-N-ACETYLGLUCOSAMINE 4,6-DEHYDRATASE"/>
    <property type="match status" value="1"/>
</dbReference>
<feature type="non-terminal residue" evidence="3">
    <location>
        <position position="200"/>
    </location>
</feature>
<comment type="caution">
    <text evidence="3">The sequence shown here is derived from an EMBL/GenBank/DDBJ whole genome shotgun (WGS) entry which is preliminary data.</text>
</comment>
<dbReference type="Gene3D" id="3.40.50.720">
    <property type="entry name" value="NAD(P)-binding Rossmann-like Domain"/>
    <property type="match status" value="1"/>
</dbReference>
<sequence length="200" mass="22055">MTKVLVTGGAGFLGRGILRRVERGGLDWEITVYSRDETKQDECRRRYPFARHVLGDVKDADRLRVAMMGHDVVIHAAAMKYIPEAEVNASECVSVNVGGTQAMMRAADAAAVHRVVGISTDKAVQPVNVYGCSKMAMERLFADTAQFEGGPDFVCVRYGNVVGSTGSVIPLFRRQVEELGRVRITNPDMTRFWMSVDEAI</sequence>
<dbReference type="InterPro" id="IPR036291">
    <property type="entry name" value="NAD(P)-bd_dom_sf"/>
</dbReference>
<evidence type="ECO:0000256" key="1">
    <source>
        <dbReference type="ARBA" id="ARBA00007430"/>
    </source>
</evidence>
<reference evidence="3" key="1">
    <citation type="journal article" date="2014" name="Front. Microbiol.">
        <title>High frequency of phylogenetically diverse reductive dehalogenase-homologous genes in deep subseafloor sedimentary metagenomes.</title>
        <authorList>
            <person name="Kawai M."/>
            <person name="Futagami T."/>
            <person name="Toyoda A."/>
            <person name="Takaki Y."/>
            <person name="Nishi S."/>
            <person name="Hori S."/>
            <person name="Arai W."/>
            <person name="Tsubouchi T."/>
            <person name="Morono Y."/>
            <person name="Uchiyama I."/>
            <person name="Ito T."/>
            <person name="Fujiyama A."/>
            <person name="Inagaki F."/>
            <person name="Takami H."/>
        </authorList>
    </citation>
    <scope>NUCLEOTIDE SEQUENCE</scope>
    <source>
        <strain evidence="3">Expedition CK06-06</strain>
    </source>
</reference>
<dbReference type="InterPro" id="IPR051203">
    <property type="entry name" value="Polysaccharide_Synthase-Rel"/>
</dbReference>
<dbReference type="EMBL" id="BARS01029845">
    <property type="protein sequence ID" value="GAG09201.1"/>
    <property type="molecule type" value="Genomic_DNA"/>
</dbReference>
<protein>
    <recommendedName>
        <fullName evidence="2">Polysaccharide biosynthesis protein CapD-like domain-containing protein</fullName>
    </recommendedName>
</protein>
<dbReference type="PANTHER" id="PTHR43318:SF2">
    <property type="entry name" value="UDP-N-ACETYLGLUCOSAMINE 4,6-DEHYDRATASE (INVERTING)"/>
    <property type="match status" value="1"/>
</dbReference>
<organism evidence="3">
    <name type="scientific">marine sediment metagenome</name>
    <dbReference type="NCBI Taxonomy" id="412755"/>
    <lineage>
        <taxon>unclassified sequences</taxon>
        <taxon>metagenomes</taxon>
        <taxon>ecological metagenomes</taxon>
    </lineage>
</organism>